<feature type="domain" description="GGDEF" evidence="3">
    <location>
        <begin position="403"/>
        <end position="535"/>
    </location>
</feature>
<dbReference type="CDD" id="cd00130">
    <property type="entry name" value="PAS"/>
    <property type="match status" value="1"/>
</dbReference>
<keyword evidence="6" id="KW-1185">Reference proteome</keyword>
<reference evidence="5" key="1">
    <citation type="journal article" date="2021" name="Front. Microbiol.">
        <title>Comprehensive Comparative Genomics and Phenotyping of Methylobacterium Species.</title>
        <authorList>
            <person name="Alessa O."/>
            <person name="Ogura Y."/>
            <person name="Fujitani Y."/>
            <person name="Takami H."/>
            <person name="Hayashi T."/>
            <person name="Sahin N."/>
            <person name="Tani A."/>
        </authorList>
    </citation>
    <scope>NUCLEOTIDE SEQUENCE</scope>
    <source>
        <strain evidence="5">DSM 17168</strain>
    </source>
</reference>
<gene>
    <name evidence="5" type="ORF">GMJLKIPL_2901</name>
</gene>
<dbReference type="NCBIfam" id="TIGR00229">
    <property type="entry name" value="sensory_box"/>
    <property type="match status" value="1"/>
</dbReference>
<evidence type="ECO:0000313" key="6">
    <source>
        <dbReference type="Proteomes" id="UP001055153"/>
    </source>
</evidence>
<evidence type="ECO:0000259" key="4">
    <source>
        <dbReference type="PROSITE" id="PS50924"/>
    </source>
</evidence>
<dbReference type="InterPro" id="IPR000160">
    <property type="entry name" value="GGDEF_dom"/>
</dbReference>
<feature type="domain" description="EAL" evidence="2">
    <location>
        <begin position="544"/>
        <end position="794"/>
    </location>
</feature>
<dbReference type="InterPro" id="IPR035965">
    <property type="entry name" value="PAS-like_dom_sf"/>
</dbReference>
<organism evidence="5 6">
    <name type="scientific">Methylobacterium isbiliense</name>
    <dbReference type="NCBI Taxonomy" id="315478"/>
    <lineage>
        <taxon>Bacteria</taxon>
        <taxon>Pseudomonadati</taxon>
        <taxon>Pseudomonadota</taxon>
        <taxon>Alphaproteobacteria</taxon>
        <taxon>Hyphomicrobiales</taxon>
        <taxon>Methylobacteriaceae</taxon>
        <taxon>Methylobacterium</taxon>
    </lineage>
</organism>
<evidence type="ECO:0000256" key="1">
    <source>
        <dbReference type="PROSITE-ProRule" id="PRU00244"/>
    </source>
</evidence>
<dbReference type="EMBL" id="BPQQ01000031">
    <property type="protein sequence ID" value="GJE00973.1"/>
    <property type="molecule type" value="Genomic_DNA"/>
</dbReference>
<protein>
    <submittedName>
        <fullName evidence="5">Signaling protein</fullName>
    </submittedName>
</protein>
<feature type="transmembrane region" description="Helical" evidence="1">
    <location>
        <begin position="188"/>
        <end position="209"/>
    </location>
</feature>
<feature type="transmembrane region" description="Helical" evidence="1">
    <location>
        <begin position="92"/>
        <end position="112"/>
    </location>
</feature>
<dbReference type="Pfam" id="PF00990">
    <property type="entry name" value="GGDEF"/>
    <property type="match status" value="1"/>
</dbReference>
<proteinExistence type="predicted"/>
<dbReference type="PROSITE" id="PS50924">
    <property type="entry name" value="MHYT"/>
    <property type="match status" value="1"/>
</dbReference>
<evidence type="ECO:0000259" key="3">
    <source>
        <dbReference type="PROSITE" id="PS50887"/>
    </source>
</evidence>
<dbReference type="InterPro" id="IPR035919">
    <property type="entry name" value="EAL_sf"/>
</dbReference>
<keyword evidence="1" id="KW-1133">Transmembrane helix</keyword>
<dbReference type="CDD" id="cd01948">
    <property type="entry name" value="EAL"/>
    <property type="match status" value="1"/>
</dbReference>
<name>A0ABQ4SEZ7_9HYPH</name>
<feature type="transmembrane region" description="Helical" evidence="1">
    <location>
        <begin position="221"/>
        <end position="242"/>
    </location>
</feature>
<dbReference type="InterPro" id="IPR043128">
    <property type="entry name" value="Rev_trsase/Diguanyl_cyclase"/>
</dbReference>
<dbReference type="SUPFAM" id="SSF55073">
    <property type="entry name" value="Nucleotide cyclase"/>
    <property type="match status" value="1"/>
</dbReference>
<sequence length="816" mass="86562">MALRHAGRRAMGDLFQVVAERHDLRLLGLSLLLGVLASLTAVDLAHHARAAAERTRGIWLALAAVASGFGLWASHVVAVLASRPGGPLAEHAGPTILSAVAMIMLTGAGLRTSVSVGRTWGPSLGGALIGGGLAVAHAIGLGSYAAAGAVTVDPLRLIAAALIAALLGALALSQVLRDGPAHQKTGCFILTLALPVHHFLAASGVRVGAGSAEARIADHGLASQIGFASLTLLVLAFTSVMLDSRARRRREQQELMESLANAAVEGIAVCDGDRIVTANTSLVRLLGRSAESLAGRSLSEIVPADVMERGRVAAGAAGSDGIVEADLPGPDGRPIPVEMILRTIAFAGRPHLAIAVRDLRARQQAEQHIQFLARHDALTRLPNRTSFNERVEQEIELAKASGRPLAVLCLDLDRFKDVNDLFGHAAGDAMLQAVASCIPALLDERQMMARLGGDEFAILAPGFGEAEAVHLAERILEAIRAENQRASGLPPISTSIGIAFSPRDADEREALMSHADAALYHAKAEGRGNYQFYDAVLGTQIRDRRSLEHDLRLAVSRGEFTVLYQPQMDVMSGELVGFEALLRWNHPERGSVPPDHFIPVAEETGAILAIGDWVLRETCREAAGWERPLRVAVNVSAVQLHGPDFAQTLHEILLQTGLRPGRLELEITETALVRDPARALATLRRLKALGVRVAMDDFGTGYSSLSNLRAFPFDKIKIDRSFIRAVDVNTETAAILRAVLGLGRGLGLPVLAEGVETPAELSFLGAEACQEAQGYLLGRPAPIEDFAEAIRLGRVADAAIHATSEPVRTLRTASAA</sequence>
<evidence type="ECO:0000259" key="2">
    <source>
        <dbReference type="PROSITE" id="PS50883"/>
    </source>
</evidence>
<dbReference type="InterPro" id="IPR029787">
    <property type="entry name" value="Nucleotide_cyclase"/>
</dbReference>
<feature type="transmembrane region" description="Helical" evidence="1">
    <location>
        <begin position="157"/>
        <end position="176"/>
    </location>
</feature>
<feature type="domain" description="MHYT" evidence="4">
    <location>
        <begin position="22"/>
        <end position="208"/>
    </location>
</feature>
<dbReference type="CDD" id="cd01949">
    <property type="entry name" value="GGDEF"/>
    <property type="match status" value="1"/>
</dbReference>
<dbReference type="PROSITE" id="PS50883">
    <property type="entry name" value="EAL"/>
    <property type="match status" value="1"/>
</dbReference>
<dbReference type="InterPro" id="IPR052155">
    <property type="entry name" value="Biofilm_reg_signaling"/>
</dbReference>
<dbReference type="PANTHER" id="PTHR44757:SF2">
    <property type="entry name" value="BIOFILM ARCHITECTURE MAINTENANCE PROTEIN MBAA"/>
    <property type="match status" value="1"/>
</dbReference>
<dbReference type="SUPFAM" id="SSF141868">
    <property type="entry name" value="EAL domain-like"/>
    <property type="match status" value="1"/>
</dbReference>
<evidence type="ECO:0000313" key="5">
    <source>
        <dbReference type="EMBL" id="GJE00973.1"/>
    </source>
</evidence>
<keyword evidence="1" id="KW-0812">Transmembrane</keyword>
<accession>A0ABQ4SEZ7</accession>
<feature type="transmembrane region" description="Helical" evidence="1">
    <location>
        <begin position="124"/>
        <end position="145"/>
    </location>
</feature>
<dbReference type="Gene3D" id="3.30.70.270">
    <property type="match status" value="1"/>
</dbReference>
<dbReference type="InterPro" id="IPR000014">
    <property type="entry name" value="PAS"/>
</dbReference>
<dbReference type="InterPro" id="IPR005330">
    <property type="entry name" value="MHYT_dom"/>
</dbReference>
<dbReference type="NCBIfam" id="TIGR00254">
    <property type="entry name" value="GGDEF"/>
    <property type="match status" value="1"/>
</dbReference>
<reference evidence="5" key="2">
    <citation type="submission" date="2021-08" db="EMBL/GenBank/DDBJ databases">
        <authorList>
            <person name="Tani A."/>
            <person name="Ola A."/>
            <person name="Ogura Y."/>
            <person name="Katsura K."/>
            <person name="Hayashi T."/>
        </authorList>
    </citation>
    <scope>NUCLEOTIDE SEQUENCE</scope>
    <source>
        <strain evidence="5">DSM 17168</strain>
    </source>
</reference>
<dbReference type="Pfam" id="PF13426">
    <property type="entry name" value="PAS_9"/>
    <property type="match status" value="1"/>
</dbReference>
<feature type="transmembrane region" description="Helical" evidence="1">
    <location>
        <begin position="24"/>
        <end position="45"/>
    </location>
</feature>
<dbReference type="SMART" id="SM00052">
    <property type="entry name" value="EAL"/>
    <property type="match status" value="1"/>
</dbReference>
<dbReference type="InterPro" id="IPR001633">
    <property type="entry name" value="EAL_dom"/>
</dbReference>
<dbReference type="Proteomes" id="UP001055153">
    <property type="component" value="Unassembled WGS sequence"/>
</dbReference>
<dbReference type="SUPFAM" id="SSF55785">
    <property type="entry name" value="PYP-like sensor domain (PAS domain)"/>
    <property type="match status" value="1"/>
</dbReference>
<dbReference type="Pfam" id="PF00563">
    <property type="entry name" value="EAL"/>
    <property type="match status" value="1"/>
</dbReference>
<comment type="caution">
    <text evidence="5">The sequence shown here is derived from an EMBL/GenBank/DDBJ whole genome shotgun (WGS) entry which is preliminary data.</text>
</comment>
<dbReference type="SMART" id="SM00267">
    <property type="entry name" value="GGDEF"/>
    <property type="match status" value="1"/>
</dbReference>
<feature type="transmembrane region" description="Helical" evidence="1">
    <location>
        <begin position="57"/>
        <end position="80"/>
    </location>
</feature>
<keyword evidence="1" id="KW-0472">Membrane</keyword>
<dbReference type="PROSITE" id="PS50887">
    <property type="entry name" value="GGDEF"/>
    <property type="match status" value="1"/>
</dbReference>
<dbReference type="PANTHER" id="PTHR44757">
    <property type="entry name" value="DIGUANYLATE CYCLASE DGCP"/>
    <property type="match status" value="1"/>
</dbReference>
<dbReference type="Gene3D" id="3.20.20.450">
    <property type="entry name" value="EAL domain"/>
    <property type="match status" value="1"/>
</dbReference>
<dbReference type="Gene3D" id="3.30.450.20">
    <property type="entry name" value="PAS domain"/>
    <property type="match status" value="1"/>
</dbReference>